<dbReference type="EMBL" id="JAVXUP010003280">
    <property type="protein sequence ID" value="KAK2999451.1"/>
    <property type="molecule type" value="Genomic_DNA"/>
</dbReference>
<dbReference type="InterPro" id="IPR017853">
    <property type="entry name" value="GH"/>
</dbReference>
<evidence type="ECO:0000256" key="2">
    <source>
        <dbReference type="ARBA" id="ARBA00022801"/>
    </source>
</evidence>
<keyword evidence="6" id="KW-1185">Reference proteome</keyword>
<accession>A0AA88V0G4</accession>
<gene>
    <name evidence="5" type="ORF">RJ639_022589</name>
</gene>
<evidence type="ECO:0000256" key="3">
    <source>
        <dbReference type="ARBA" id="ARBA00023295"/>
    </source>
</evidence>
<dbReference type="GO" id="GO:0005975">
    <property type="term" value="P:carbohydrate metabolic process"/>
    <property type="evidence" value="ECO:0007669"/>
    <property type="project" value="InterPro"/>
</dbReference>
<evidence type="ECO:0000256" key="1">
    <source>
        <dbReference type="ARBA" id="ARBA00010838"/>
    </source>
</evidence>
<comment type="similarity">
    <text evidence="1 4">Belongs to the glycosyl hydrolase 1 family.</text>
</comment>
<name>A0AA88V0G4_9ASTE</name>
<dbReference type="PANTHER" id="PTHR10353">
    <property type="entry name" value="GLYCOSYL HYDROLASE"/>
    <property type="match status" value="1"/>
</dbReference>
<dbReference type="InterPro" id="IPR001360">
    <property type="entry name" value="Glyco_hydro_1"/>
</dbReference>
<dbReference type="GO" id="GO:0008422">
    <property type="term" value="F:beta-glucosidase activity"/>
    <property type="evidence" value="ECO:0007669"/>
    <property type="project" value="TreeGrafter"/>
</dbReference>
<dbReference type="Gene3D" id="3.20.20.80">
    <property type="entry name" value="Glycosidases"/>
    <property type="match status" value="1"/>
</dbReference>
<evidence type="ECO:0000313" key="5">
    <source>
        <dbReference type="EMBL" id="KAK2999451.1"/>
    </source>
</evidence>
<keyword evidence="2" id="KW-0378">Hydrolase</keyword>
<evidence type="ECO:0000313" key="6">
    <source>
        <dbReference type="Proteomes" id="UP001188597"/>
    </source>
</evidence>
<protein>
    <recommendedName>
        <fullName evidence="7">Beta-glucosidase</fullName>
    </recommendedName>
</protein>
<dbReference type="AlphaFoldDB" id="A0AA88V0G4"/>
<proteinExistence type="inferred from homology"/>
<dbReference type="Proteomes" id="UP001188597">
    <property type="component" value="Unassembled WGS sequence"/>
</dbReference>
<dbReference type="SUPFAM" id="SSF51445">
    <property type="entry name" value="(Trans)glycosidases"/>
    <property type="match status" value="1"/>
</dbReference>
<keyword evidence="3" id="KW-0326">Glycosidase</keyword>
<comment type="caution">
    <text evidence="5">The sequence shown here is derived from an EMBL/GenBank/DDBJ whole genome shotgun (WGS) entry which is preliminary data.</text>
</comment>
<evidence type="ECO:0008006" key="7">
    <source>
        <dbReference type="Google" id="ProtNLM"/>
    </source>
</evidence>
<dbReference type="PANTHER" id="PTHR10353:SF137">
    <property type="entry name" value="MYROSINASE 3-RELATED"/>
    <property type="match status" value="1"/>
</dbReference>
<organism evidence="5 6">
    <name type="scientific">Escallonia herrerae</name>
    <dbReference type="NCBI Taxonomy" id="1293975"/>
    <lineage>
        <taxon>Eukaryota</taxon>
        <taxon>Viridiplantae</taxon>
        <taxon>Streptophyta</taxon>
        <taxon>Embryophyta</taxon>
        <taxon>Tracheophyta</taxon>
        <taxon>Spermatophyta</taxon>
        <taxon>Magnoliopsida</taxon>
        <taxon>eudicotyledons</taxon>
        <taxon>Gunneridae</taxon>
        <taxon>Pentapetalae</taxon>
        <taxon>asterids</taxon>
        <taxon>campanulids</taxon>
        <taxon>Escalloniales</taxon>
        <taxon>Escalloniaceae</taxon>
        <taxon>Escallonia</taxon>
    </lineage>
</organism>
<reference evidence="5" key="1">
    <citation type="submission" date="2022-12" db="EMBL/GenBank/DDBJ databases">
        <title>Draft genome assemblies for two species of Escallonia (Escalloniales).</title>
        <authorList>
            <person name="Chanderbali A."/>
            <person name="Dervinis C."/>
            <person name="Anghel I."/>
            <person name="Soltis D."/>
            <person name="Soltis P."/>
            <person name="Zapata F."/>
        </authorList>
    </citation>
    <scope>NUCLEOTIDE SEQUENCE</scope>
    <source>
        <strain evidence="5">UCBG64.0493</strain>
        <tissue evidence="5">Leaf</tissue>
    </source>
</reference>
<dbReference type="Pfam" id="PF00232">
    <property type="entry name" value="Glyco_hydro_1"/>
    <property type="match status" value="1"/>
</dbReference>
<sequence>MATVVGCGAWPLSPVAAHRHCRKAGRPQFCTIKDDVKIMKKLGLNAYRFSISWSRVLPHIEPFVTLFHWDLPQALQVEYSGFLSLDIVEEFCQYAELCFSEFGDRVKHWITLNDPWSYCIGGYVMGILAPSRGHNSPEKIALASQTYSIFLLGVMYSKQRGEFWYGPRKWEFRDITL</sequence>
<evidence type="ECO:0000256" key="4">
    <source>
        <dbReference type="RuleBase" id="RU003690"/>
    </source>
</evidence>